<evidence type="ECO:0000259" key="4">
    <source>
        <dbReference type="PROSITE" id="PS50011"/>
    </source>
</evidence>
<accession>A0ABY5KMZ8</accession>
<dbReference type="InterPro" id="IPR029063">
    <property type="entry name" value="SAM-dependent_MTases_sf"/>
</dbReference>
<dbReference type="SUPFAM" id="SSF56112">
    <property type="entry name" value="Protein kinase-like (PK-like)"/>
    <property type="match status" value="1"/>
</dbReference>
<evidence type="ECO:0000256" key="3">
    <source>
        <dbReference type="SAM" id="MobiDB-lite"/>
    </source>
</evidence>
<dbReference type="InterPro" id="IPR041698">
    <property type="entry name" value="Methyltransf_25"/>
</dbReference>
<evidence type="ECO:0000313" key="6">
    <source>
        <dbReference type="Proteomes" id="UP001316384"/>
    </source>
</evidence>
<keyword evidence="2" id="KW-0808">Transferase</keyword>
<feature type="domain" description="Protein kinase" evidence="4">
    <location>
        <begin position="277"/>
        <end position="510"/>
    </location>
</feature>
<keyword evidence="6" id="KW-1185">Reference proteome</keyword>
<evidence type="ECO:0000313" key="5">
    <source>
        <dbReference type="EMBL" id="UUI70507.1"/>
    </source>
</evidence>
<dbReference type="GO" id="GO:0032259">
    <property type="term" value="P:methylation"/>
    <property type="evidence" value="ECO:0007669"/>
    <property type="project" value="UniProtKB-KW"/>
</dbReference>
<name>A0ABY5KMZ8_9CELL</name>
<dbReference type="Pfam" id="PF13649">
    <property type="entry name" value="Methyltransf_25"/>
    <property type="match status" value="1"/>
</dbReference>
<keyword evidence="1 5" id="KW-0489">Methyltransferase</keyword>
<reference evidence="5 6" key="1">
    <citation type="submission" date="2022-07" db="EMBL/GenBank/DDBJ databases">
        <title>Novel species in genus cellulomonas.</title>
        <authorList>
            <person name="Ye L."/>
        </authorList>
    </citation>
    <scope>NUCLEOTIDE SEQUENCE [LARGE SCALE GENOMIC DNA]</scope>
    <source>
        <strain evidence="6">zg-B89</strain>
    </source>
</reference>
<dbReference type="PROSITE" id="PS50011">
    <property type="entry name" value="PROTEIN_KINASE_DOM"/>
    <property type="match status" value="1"/>
</dbReference>
<gene>
    <name evidence="5" type="ORF">NP048_11905</name>
</gene>
<sequence>MSNPARRALATLMPGLAAGRRRLLQMTDDVTHLRQDVARVDRDLAAANAALVHAQATLDAIHETTRQHDDRLDVLRRLVSKVEHYQPLYGVAGIVEEPARESQERARLIAEALEPVRGRRVLDIGSSLGYMSFALADRGAHVVGWEYNADNAEVARQVAAINGLPVTFLVKELTVESVRTIPHGQVDAVLVLAVLHHVIHYQGLEAAQEIVRELLDRVPVLVVELATKGEDPDLFWDASQPEDPLEVLALVKDDVDVVPIAEVGTHLSTRTRPLLRISRRQSVTVGGRSFTFDSTSYEAYAGSPIANGPWRRRYFHGRDHIVKEYLFSQDAPDNWSQIIGELYTYSTLGYHSPIHHMIELVASDIDHRGARLALARVPGTLLSEVGRPDDQVLVTVVRDVLRTLADLRDHGFRHNDVRSWNIIVNDRGAWLIDYGRAAHTPLEDDVVALAWAVSSVARGTPEPTTDLKRDLPDLSGLTGTPLEPWADALAQGERDPGTLLTTLPTAPEAS</sequence>
<dbReference type="Gene3D" id="3.40.50.150">
    <property type="entry name" value="Vaccinia Virus protein VP39"/>
    <property type="match status" value="1"/>
</dbReference>
<organism evidence="5 6">
    <name type="scientific">Cellulomonas xiejunii</name>
    <dbReference type="NCBI Taxonomy" id="2968083"/>
    <lineage>
        <taxon>Bacteria</taxon>
        <taxon>Bacillati</taxon>
        <taxon>Actinomycetota</taxon>
        <taxon>Actinomycetes</taxon>
        <taxon>Micrococcales</taxon>
        <taxon>Cellulomonadaceae</taxon>
        <taxon>Cellulomonas</taxon>
    </lineage>
</organism>
<dbReference type="InterPro" id="IPR002575">
    <property type="entry name" value="Aminoglycoside_PTrfase"/>
</dbReference>
<dbReference type="GO" id="GO:0008168">
    <property type="term" value="F:methyltransferase activity"/>
    <property type="evidence" value="ECO:0007669"/>
    <property type="project" value="UniProtKB-KW"/>
</dbReference>
<dbReference type="PANTHER" id="PTHR43861">
    <property type="entry name" value="TRANS-ACONITATE 2-METHYLTRANSFERASE-RELATED"/>
    <property type="match status" value="1"/>
</dbReference>
<evidence type="ECO:0000256" key="2">
    <source>
        <dbReference type="ARBA" id="ARBA00022679"/>
    </source>
</evidence>
<dbReference type="PANTHER" id="PTHR43861:SF1">
    <property type="entry name" value="TRANS-ACONITATE 2-METHYLTRANSFERASE"/>
    <property type="match status" value="1"/>
</dbReference>
<dbReference type="Pfam" id="PF01636">
    <property type="entry name" value="APH"/>
    <property type="match status" value="1"/>
</dbReference>
<dbReference type="InterPro" id="IPR011009">
    <property type="entry name" value="Kinase-like_dom_sf"/>
</dbReference>
<feature type="region of interest" description="Disordered" evidence="3">
    <location>
        <begin position="459"/>
        <end position="483"/>
    </location>
</feature>
<protein>
    <submittedName>
        <fullName evidence="5">Methyltransferase domain-containing protein</fullName>
    </submittedName>
</protein>
<dbReference type="CDD" id="cd02440">
    <property type="entry name" value="AdoMet_MTases"/>
    <property type="match status" value="1"/>
</dbReference>
<dbReference type="EMBL" id="CP101987">
    <property type="protein sequence ID" value="UUI70507.1"/>
    <property type="molecule type" value="Genomic_DNA"/>
</dbReference>
<dbReference type="Proteomes" id="UP001316384">
    <property type="component" value="Chromosome"/>
</dbReference>
<dbReference type="RefSeq" id="WP_227575810.1">
    <property type="nucleotide sequence ID" value="NZ_CP101987.1"/>
</dbReference>
<proteinExistence type="predicted"/>
<dbReference type="SUPFAM" id="SSF53335">
    <property type="entry name" value="S-adenosyl-L-methionine-dependent methyltransferases"/>
    <property type="match status" value="1"/>
</dbReference>
<dbReference type="Gene3D" id="1.10.510.10">
    <property type="entry name" value="Transferase(Phosphotransferase) domain 1"/>
    <property type="match status" value="1"/>
</dbReference>
<evidence type="ECO:0000256" key="1">
    <source>
        <dbReference type="ARBA" id="ARBA00022603"/>
    </source>
</evidence>
<dbReference type="InterPro" id="IPR000719">
    <property type="entry name" value="Prot_kinase_dom"/>
</dbReference>